<keyword evidence="2" id="KW-0812">Transmembrane</keyword>
<dbReference type="eggNOG" id="COG4980">
    <property type="taxonomic scope" value="Bacteria"/>
</dbReference>
<dbReference type="EMBL" id="CAIT01000006">
    <property type="protein sequence ID" value="CCH53346.1"/>
    <property type="molecule type" value="Genomic_DNA"/>
</dbReference>
<sequence>MKLHMNKYRNDLPIGSEFVLGLLTGAVLGVTAGVLLAPRSGKDTRKKIAGAFDDQVNNLDEYWDTTKSQVKQTVNDVKKSVGRATDKVEDGLSDFADKARGTADRFQDKADELADDAKSAVNRAKDNLQNR</sequence>
<protein>
    <recommendedName>
        <fullName evidence="5">Gas vesicle protein</fullName>
    </recommendedName>
</protein>
<dbReference type="PANTHER" id="PTHR35792:SF2">
    <property type="entry name" value="GENERAL STRESS PROTEIN"/>
    <property type="match status" value="1"/>
</dbReference>
<comment type="caution">
    <text evidence="3">The sequence shown here is derived from an EMBL/GenBank/DDBJ whole genome shotgun (WGS) entry which is preliminary data.</text>
</comment>
<dbReference type="Proteomes" id="UP000009309">
    <property type="component" value="Unassembled WGS sequence"/>
</dbReference>
<dbReference type="Gene3D" id="1.20.120.20">
    <property type="entry name" value="Apolipoprotein"/>
    <property type="match status" value="1"/>
</dbReference>
<evidence type="ECO:0000256" key="2">
    <source>
        <dbReference type="SAM" id="Phobius"/>
    </source>
</evidence>
<evidence type="ECO:0000313" key="4">
    <source>
        <dbReference type="Proteomes" id="UP000009309"/>
    </source>
</evidence>
<dbReference type="AlphaFoldDB" id="I2GHH1"/>
<organism evidence="3 4">
    <name type="scientific">Fibrisoma limi BUZ 3</name>
    <dbReference type="NCBI Taxonomy" id="1185876"/>
    <lineage>
        <taxon>Bacteria</taxon>
        <taxon>Pseudomonadati</taxon>
        <taxon>Bacteroidota</taxon>
        <taxon>Cytophagia</taxon>
        <taxon>Cytophagales</taxon>
        <taxon>Spirosomataceae</taxon>
        <taxon>Fibrisoma</taxon>
    </lineage>
</organism>
<keyword evidence="2" id="KW-0472">Membrane</keyword>
<keyword evidence="4" id="KW-1185">Reference proteome</keyword>
<evidence type="ECO:0008006" key="5">
    <source>
        <dbReference type="Google" id="ProtNLM"/>
    </source>
</evidence>
<dbReference type="Pfam" id="PF12732">
    <property type="entry name" value="YtxH"/>
    <property type="match status" value="1"/>
</dbReference>
<feature type="transmembrane region" description="Helical" evidence="2">
    <location>
        <begin position="18"/>
        <end position="37"/>
    </location>
</feature>
<evidence type="ECO:0000256" key="1">
    <source>
        <dbReference type="SAM" id="Coils"/>
    </source>
</evidence>
<accession>I2GHH1</accession>
<keyword evidence="2" id="KW-1133">Transmembrane helix</keyword>
<dbReference type="RefSeq" id="WP_009281930.1">
    <property type="nucleotide sequence ID" value="NZ_CAIT01000006.1"/>
</dbReference>
<dbReference type="SUPFAM" id="SSF58113">
    <property type="entry name" value="Apolipoprotein A-I"/>
    <property type="match status" value="1"/>
</dbReference>
<keyword evidence="1" id="KW-0175">Coiled coil</keyword>
<dbReference type="PANTHER" id="PTHR35792">
    <property type="entry name" value="GENERAL STRESS PROTEIN"/>
    <property type="match status" value="1"/>
</dbReference>
<dbReference type="OrthoDB" id="960061at2"/>
<dbReference type="InterPro" id="IPR024623">
    <property type="entry name" value="YtxH"/>
</dbReference>
<evidence type="ECO:0000313" key="3">
    <source>
        <dbReference type="EMBL" id="CCH53346.1"/>
    </source>
</evidence>
<name>I2GHH1_9BACT</name>
<feature type="coiled-coil region" evidence="1">
    <location>
        <begin position="96"/>
        <end position="127"/>
    </location>
</feature>
<dbReference type="InterPro" id="IPR052928">
    <property type="entry name" value="Desiccation-related_membrane"/>
</dbReference>
<gene>
    <name evidence="3" type="ORF">BN8_02436</name>
</gene>
<proteinExistence type="predicted"/>
<reference evidence="3 4" key="1">
    <citation type="journal article" date="2012" name="J. Bacteriol.">
        <title>Genome Sequence of the Filamentous Bacterium Fibrisoma limi BUZ 3T.</title>
        <authorList>
            <person name="Filippini M."/>
            <person name="Qi W."/>
            <person name="Jaenicke S."/>
            <person name="Goesmann A."/>
            <person name="Smits T.H."/>
            <person name="Bagheri H.C."/>
        </authorList>
    </citation>
    <scope>NUCLEOTIDE SEQUENCE [LARGE SCALE GENOMIC DNA]</scope>
    <source>
        <strain evidence="4">BUZ 3T</strain>
    </source>
</reference>